<name>A0A0P0N5X8_9CREN</name>
<organism evidence="1 2">
    <name type="scientific">Pyrodictium delaneyi</name>
    <dbReference type="NCBI Taxonomy" id="1273541"/>
    <lineage>
        <taxon>Archaea</taxon>
        <taxon>Thermoproteota</taxon>
        <taxon>Thermoprotei</taxon>
        <taxon>Desulfurococcales</taxon>
        <taxon>Pyrodictiaceae</taxon>
        <taxon>Pyrodictium</taxon>
    </lineage>
</organism>
<dbReference type="Proteomes" id="UP000058613">
    <property type="component" value="Chromosome"/>
</dbReference>
<dbReference type="GeneID" id="26099998"/>
<dbReference type="RefSeq" id="WP_055409879.1">
    <property type="nucleotide sequence ID" value="NZ_CP013011.1"/>
</dbReference>
<protein>
    <submittedName>
        <fullName evidence="1">Uncharacterized protein</fullName>
    </submittedName>
</protein>
<evidence type="ECO:0000313" key="1">
    <source>
        <dbReference type="EMBL" id="ALL01701.1"/>
    </source>
</evidence>
<evidence type="ECO:0000313" key="2">
    <source>
        <dbReference type="Proteomes" id="UP000058613"/>
    </source>
</evidence>
<dbReference type="STRING" id="1273541.Pyrde_1658"/>
<proteinExistence type="predicted"/>
<dbReference type="EMBL" id="CP013011">
    <property type="protein sequence ID" value="ALL01701.1"/>
    <property type="molecule type" value="Genomic_DNA"/>
</dbReference>
<reference evidence="1 2" key="1">
    <citation type="submission" date="2015-10" db="EMBL/GenBank/DDBJ databases">
        <title>Complete genome sequence of hyperthermophilic archaeon Pyrodictium delaneyi Su06.</title>
        <authorList>
            <person name="Jung J.-H."/>
            <person name="Lin J."/>
            <person name="Holden J.F."/>
            <person name="Park C.-S."/>
        </authorList>
    </citation>
    <scope>NUCLEOTIDE SEQUENCE [LARGE SCALE GENOMIC DNA]</scope>
    <source>
        <strain evidence="1 2">Su06</strain>
    </source>
</reference>
<gene>
    <name evidence="1" type="ORF">Pyrde_1658</name>
</gene>
<dbReference type="OrthoDB" id="15452at2157"/>
<dbReference type="KEGG" id="pdl:Pyrde_1658"/>
<sequence length="367" mass="41070">MKDHMGFEDIVKSLGLNKLGITYSNIVKDVLVVEGEKACQRILSEPNITVLRVIGIETIKCEGETELRLVSRNGLSIKARIPGKSRCCDVAELPLYKPRENYVGPTYKALVDTLRQLMSGLDSHGVPVVVDTFIPTTGRYCRPRIGCTLSLRRENNRVLETSEPIRTGVYKPKVVHPTLLAWTRKRVTSNSTYHVPWIYIGGASSYLLLICTPPAEVCRVSVDKEGLAILEEGKAIAIKSRRYSPSWSYTTYLVGNALGELDANIEAKKPAIWSPTGLIPLAAHIEKTKKSIVTELVVWNPLPIAKRHELVLEEYRIKKADVYTGIVPYWEEAVTSFNRVYLPLSGNQLAIVRISGNLLPPLLRQRR</sequence>
<accession>A0A0P0N5X8</accession>
<dbReference type="AlphaFoldDB" id="A0A0P0N5X8"/>